<dbReference type="RefSeq" id="WP_181752323.1">
    <property type="nucleotide sequence ID" value="NZ_JACEIQ010000012.1"/>
</dbReference>
<dbReference type="InterPro" id="IPR036259">
    <property type="entry name" value="MFS_trans_sf"/>
</dbReference>
<keyword evidence="9" id="KW-1185">Reference proteome</keyword>
<comment type="caution">
    <text evidence="8">The sequence shown here is derived from an EMBL/GenBank/DDBJ whole genome shotgun (WGS) entry which is preliminary data.</text>
</comment>
<dbReference type="InterPro" id="IPR020846">
    <property type="entry name" value="MFS_dom"/>
</dbReference>
<dbReference type="AlphaFoldDB" id="A0A7W2A9C2"/>
<feature type="transmembrane region" description="Helical" evidence="6">
    <location>
        <begin position="146"/>
        <end position="164"/>
    </location>
</feature>
<evidence type="ECO:0000256" key="1">
    <source>
        <dbReference type="ARBA" id="ARBA00004651"/>
    </source>
</evidence>
<feature type="transmembrane region" description="Helical" evidence="6">
    <location>
        <begin position="176"/>
        <end position="197"/>
    </location>
</feature>
<evidence type="ECO:0000256" key="2">
    <source>
        <dbReference type="ARBA" id="ARBA00022448"/>
    </source>
</evidence>
<dbReference type="EMBL" id="JACEIQ010000012">
    <property type="protein sequence ID" value="MBA4495079.1"/>
    <property type="molecule type" value="Genomic_DNA"/>
</dbReference>
<evidence type="ECO:0000259" key="7">
    <source>
        <dbReference type="PROSITE" id="PS50850"/>
    </source>
</evidence>
<feature type="transmembrane region" description="Helical" evidence="6">
    <location>
        <begin position="53"/>
        <end position="75"/>
    </location>
</feature>
<proteinExistence type="predicted"/>
<sequence length="431" mass="47951">MSSQTNTTLKSKPSIFYGWYIVFIAGLGIFFSGPGQTYSISAFIESYIHHFGWSRSLVSGIYSSATLTAGILLLVVGRLIDQYGQRLMMVIVGILFSLACLWNSLVTQPWMLFVGFFLIRLLGQGSMTLIPSTLVPQWFIRQRGRAMSLMAIGGFLGSALVPPINGYLIHRLGWQYSWIVWGMLLLVIFVPLAGFFVRNRPEDMGLQPDNGLLKHQDNSTDSSFTERSWTLKEAIKTKAFWLILYCVGVPALVNTAIVFHLPSILKGNGLDMNLATIILSIMAMVGFPMTFVSGYAVDLFKVNRVLAIAYMAQLTVLTFFLSVESSHWIVLIALIWGIQNGVEQITLNVIWPNYFGRAYLGSIRGVAMMTTVVSSAFGPVLYGVAYDYFYGYKEVILATMLLPAIAILSSLALKKPDISDHSYKPSKKQMI</sequence>
<feature type="transmembrane region" description="Helical" evidence="6">
    <location>
        <begin position="328"/>
        <end position="351"/>
    </location>
</feature>
<feature type="transmembrane region" description="Helical" evidence="6">
    <location>
        <begin position="111"/>
        <end position="134"/>
    </location>
</feature>
<dbReference type="InterPro" id="IPR011701">
    <property type="entry name" value="MFS"/>
</dbReference>
<keyword evidence="5 6" id="KW-0472">Membrane</keyword>
<dbReference type="Proteomes" id="UP000535491">
    <property type="component" value="Unassembled WGS sequence"/>
</dbReference>
<reference evidence="8 9" key="1">
    <citation type="submission" date="2020-07" db="EMBL/GenBank/DDBJ databases">
        <authorList>
            <person name="Feng H."/>
        </authorList>
    </citation>
    <scope>NUCLEOTIDE SEQUENCE [LARGE SCALE GENOMIC DNA]</scope>
    <source>
        <strain evidence="9">s-10</strain>
    </source>
</reference>
<feature type="transmembrane region" description="Helical" evidence="6">
    <location>
        <begin position="15"/>
        <end position="33"/>
    </location>
</feature>
<dbReference type="PANTHER" id="PTHR11360">
    <property type="entry name" value="MONOCARBOXYLATE TRANSPORTER"/>
    <property type="match status" value="1"/>
</dbReference>
<evidence type="ECO:0000256" key="3">
    <source>
        <dbReference type="ARBA" id="ARBA00022692"/>
    </source>
</evidence>
<feature type="transmembrane region" description="Helical" evidence="6">
    <location>
        <begin position="87"/>
        <end position="105"/>
    </location>
</feature>
<evidence type="ECO:0000256" key="5">
    <source>
        <dbReference type="ARBA" id="ARBA00023136"/>
    </source>
</evidence>
<dbReference type="CDD" id="cd17355">
    <property type="entry name" value="MFS_YcxA_like"/>
    <property type="match status" value="1"/>
</dbReference>
<dbReference type="GO" id="GO:0005886">
    <property type="term" value="C:plasma membrane"/>
    <property type="evidence" value="ECO:0007669"/>
    <property type="project" value="UniProtKB-SubCell"/>
</dbReference>
<feature type="transmembrane region" description="Helical" evidence="6">
    <location>
        <begin position="274"/>
        <end position="297"/>
    </location>
</feature>
<dbReference type="Pfam" id="PF07690">
    <property type="entry name" value="MFS_1"/>
    <property type="match status" value="1"/>
</dbReference>
<dbReference type="InterPro" id="IPR050327">
    <property type="entry name" value="Proton-linked_MCT"/>
</dbReference>
<keyword evidence="2" id="KW-0813">Transport</keyword>
<dbReference type="GO" id="GO:0022857">
    <property type="term" value="F:transmembrane transporter activity"/>
    <property type="evidence" value="ECO:0007669"/>
    <property type="project" value="InterPro"/>
</dbReference>
<evidence type="ECO:0000256" key="4">
    <source>
        <dbReference type="ARBA" id="ARBA00022989"/>
    </source>
</evidence>
<keyword evidence="4 6" id="KW-1133">Transmembrane helix</keyword>
<comment type="subcellular location">
    <subcellularLocation>
        <location evidence="1">Cell membrane</location>
        <topology evidence="1">Multi-pass membrane protein</topology>
    </subcellularLocation>
</comment>
<feature type="transmembrane region" description="Helical" evidence="6">
    <location>
        <begin position="304"/>
        <end position="322"/>
    </location>
</feature>
<dbReference type="Gene3D" id="1.20.1250.20">
    <property type="entry name" value="MFS general substrate transporter like domains"/>
    <property type="match status" value="1"/>
</dbReference>
<evidence type="ECO:0000256" key="6">
    <source>
        <dbReference type="SAM" id="Phobius"/>
    </source>
</evidence>
<feature type="transmembrane region" description="Helical" evidence="6">
    <location>
        <begin position="363"/>
        <end position="383"/>
    </location>
</feature>
<evidence type="ECO:0000313" key="8">
    <source>
        <dbReference type="EMBL" id="MBA4495079.1"/>
    </source>
</evidence>
<dbReference type="PANTHER" id="PTHR11360:SF308">
    <property type="entry name" value="BLL3089 PROTEIN"/>
    <property type="match status" value="1"/>
</dbReference>
<protein>
    <submittedName>
        <fullName evidence="8">MFS transporter</fullName>
    </submittedName>
</protein>
<feature type="transmembrane region" description="Helical" evidence="6">
    <location>
        <begin position="395"/>
        <end position="413"/>
    </location>
</feature>
<evidence type="ECO:0000313" key="9">
    <source>
        <dbReference type="Proteomes" id="UP000535491"/>
    </source>
</evidence>
<accession>A0A7W2A9C2</accession>
<name>A0A7W2A9C2_9BACL</name>
<organism evidence="8 9">
    <name type="scientific">Paenactinomyces guangxiensis</name>
    <dbReference type="NCBI Taxonomy" id="1490290"/>
    <lineage>
        <taxon>Bacteria</taxon>
        <taxon>Bacillati</taxon>
        <taxon>Bacillota</taxon>
        <taxon>Bacilli</taxon>
        <taxon>Bacillales</taxon>
        <taxon>Thermoactinomycetaceae</taxon>
        <taxon>Paenactinomyces</taxon>
    </lineage>
</organism>
<gene>
    <name evidence="8" type="ORF">H1191_12250</name>
</gene>
<dbReference type="PROSITE" id="PS50850">
    <property type="entry name" value="MFS"/>
    <property type="match status" value="1"/>
</dbReference>
<feature type="domain" description="Major facilitator superfamily (MFS) profile" evidence="7">
    <location>
        <begin position="21"/>
        <end position="418"/>
    </location>
</feature>
<dbReference type="SUPFAM" id="SSF103473">
    <property type="entry name" value="MFS general substrate transporter"/>
    <property type="match status" value="1"/>
</dbReference>
<feature type="transmembrane region" description="Helical" evidence="6">
    <location>
        <begin position="239"/>
        <end position="262"/>
    </location>
</feature>
<keyword evidence="3 6" id="KW-0812">Transmembrane</keyword>